<dbReference type="InterPro" id="IPR050336">
    <property type="entry name" value="Chromosome_partition/occlusion"/>
</dbReference>
<comment type="similarity">
    <text evidence="1">Belongs to the ParB family.</text>
</comment>
<feature type="domain" description="ParB-like N-terminal" evidence="3">
    <location>
        <begin position="141"/>
        <end position="230"/>
    </location>
</feature>
<dbReference type="GO" id="GO:0003677">
    <property type="term" value="F:DNA binding"/>
    <property type="evidence" value="ECO:0007669"/>
    <property type="project" value="InterPro"/>
</dbReference>
<dbReference type="PANTHER" id="PTHR33375">
    <property type="entry name" value="CHROMOSOME-PARTITIONING PROTEIN PARB-RELATED"/>
    <property type="match status" value="1"/>
</dbReference>
<evidence type="ECO:0000256" key="1">
    <source>
        <dbReference type="ARBA" id="ARBA00006295"/>
    </source>
</evidence>
<keyword evidence="5" id="KW-1185">Reference proteome</keyword>
<protein>
    <submittedName>
        <fullName evidence="4">ParB/RepB/Spo0J family partition protein</fullName>
    </submittedName>
</protein>
<evidence type="ECO:0000256" key="2">
    <source>
        <dbReference type="SAM" id="Coils"/>
    </source>
</evidence>
<gene>
    <name evidence="4" type="ORF">G3574_03470</name>
</gene>
<evidence type="ECO:0000259" key="3">
    <source>
        <dbReference type="SMART" id="SM00470"/>
    </source>
</evidence>
<evidence type="ECO:0000313" key="4">
    <source>
        <dbReference type="EMBL" id="NEX60129.1"/>
    </source>
</evidence>
<dbReference type="InterPro" id="IPR003115">
    <property type="entry name" value="ParB_N"/>
</dbReference>
<name>A0A6B3SR40_9BURK</name>
<reference evidence="4 5" key="1">
    <citation type="submission" date="2020-02" db="EMBL/GenBank/DDBJ databases">
        <authorList>
            <person name="Kim M.K."/>
        </authorList>
    </citation>
    <scope>NUCLEOTIDE SEQUENCE [LARGE SCALE GENOMIC DNA]</scope>
    <source>
        <strain evidence="4 5">17J57-3</strain>
    </source>
</reference>
<dbReference type="InterPro" id="IPR004437">
    <property type="entry name" value="ParB/RepB/Spo0J"/>
</dbReference>
<accession>A0A6B3SR40</accession>
<dbReference type="Pfam" id="PF02195">
    <property type="entry name" value="ParB_N"/>
    <property type="match status" value="1"/>
</dbReference>
<dbReference type="EMBL" id="JAAIVB010000011">
    <property type="protein sequence ID" value="NEX60129.1"/>
    <property type="molecule type" value="Genomic_DNA"/>
</dbReference>
<dbReference type="Gene3D" id="1.10.10.2830">
    <property type="match status" value="1"/>
</dbReference>
<dbReference type="Proteomes" id="UP000482155">
    <property type="component" value="Unassembled WGS sequence"/>
</dbReference>
<dbReference type="NCBIfam" id="TIGR00180">
    <property type="entry name" value="parB_part"/>
    <property type="match status" value="1"/>
</dbReference>
<keyword evidence="2" id="KW-0175">Coiled coil</keyword>
<comment type="caution">
    <text evidence="4">The sequence shown here is derived from an EMBL/GenBank/DDBJ whole genome shotgun (WGS) entry which is preliminary data.</text>
</comment>
<organism evidence="4 5">
    <name type="scientific">Noviherbaspirillum galbum</name>
    <dbReference type="NCBI Taxonomy" id="2709383"/>
    <lineage>
        <taxon>Bacteria</taxon>
        <taxon>Pseudomonadati</taxon>
        <taxon>Pseudomonadota</taxon>
        <taxon>Betaproteobacteria</taxon>
        <taxon>Burkholderiales</taxon>
        <taxon>Oxalobacteraceae</taxon>
        <taxon>Noviherbaspirillum</taxon>
    </lineage>
</organism>
<sequence>MASKNFERLAALTAGITPAKDPISQPNRMKTAPGAMMEVALQRDAAEAKLAEAEARVSELEQALKNAEASPVRKDISPEAIAELRASNDALKSEAEAAQIALRQAREDAERLQQEYEAKAATQVAELERELRRAKESGGALEIALDRLIEIPGRRRKLTEQEYADLKDNLTHNELASPITVRPREDGKYEIVSGHNRVAIFRELGRESIQAWPREVSDDQAEDMAFFANAMAAKLPDYAKYLGYKRFIAKHPQISQNELAAKAGISKAALSRLMQFDLFPKEIHALLVETPWLIGASLAGSLVKLVEAGHGSHVLQAMHRLASGELKTETQALAAATKASKPAATVEVARPLVYKLGKAAYAEQRLVKKSLRIEFASEEEAQAISESLKKLIESRIAALKSEK</sequence>
<dbReference type="Gene3D" id="3.90.1530.10">
    <property type="entry name" value="Conserved hypothetical protein from pyrococcus furiosus pfu- 392566-001, ParB domain"/>
    <property type="match status" value="1"/>
</dbReference>
<proteinExistence type="inferred from homology"/>
<dbReference type="GO" id="GO:0005694">
    <property type="term" value="C:chromosome"/>
    <property type="evidence" value="ECO:0007669"/>
    <property type="project" value="TreeGrafter"/>
</dbReference>
<dbReference type="GO" id="GO:0007059">
    <property type="term" value="P:chromosome segregation"/>
    <property type="evidence" value="ECO:0007669"/>
    <property type="project" value="TreeGrafter"/>
</dbReference>
<evidence type="ECO:0000313" key="5">
    <source>
        <dbReference type="Proteomes" id="UP000482155"/>
    </source>
</evidence>
<dbReference type="PANTHER" id="PTHR33375:SF1">
    <property type="entry name" value="CHROMOSOME-PARTITIONING PROTEIN PARB-RELATED"/>
    <property type="match status" value="1"/>
</dbReference>
<dbReference type="RefSeq" id="WP_163960630.1">
    <property type="nucleotide sequence ID" value="NZ_JAAIVB010000011.1"/>
</dbReference>
<dbReference type="SUPFAM" id="SSF110849">
    <property type="entry name" value="ParB/Sulfiredoxin"/>
    <property type="match status" value="1"/>
</dbReference>
<dbReference type="InterPro" id="IPR036086">
    <property type="entry name" value="ParB/Sulfiredoxin_sf"/>
</dbReference>
<feature type="coiled-coil region" evidence="2">
    <location>
        <begin position="36"/>
        <end position="144"/>
    </location>
</feature>
<dbReference type="SMART" id="SM00470">
    <property type="entry name" value="ParB"/>
    <property type="match status" value="1"/>
</dbReference>
<dbReference type="AlphaFoldDB" id="A0A6B3SR40"/>